<dbReference type="EMBL" id="CP001848">
    <property type="protein sequence ID" value="ADB16760.1"/>
    <property type="molecule type" value="Genomic_DNA"/>
</dbReference>
<evidence type="ECO:0000259" key="1">
    <source>
        <dbReference type="Pfam" id="PF08906"/>
    </source>
</evidence>
<dbReference type="Proteomes" id="UP000001887">
    <property type="component" value="Chromosome"/>
</dbReference>
<dbReference type="InterPro" id="IPR015002">
    <property type="entry name" value="T6SS_Tdi1_C"/>
</dbReference>
<dbReference type="Pfam" id="PF08906">
    <property type="entry name" value="T6SS_Tdi1_C"/>
    <property type="match status" value="1"/>
</dbReference>
<dbReference type="OrthoDB" id="672028at2"/>
<feature type="domain" description="T6SS immunity protein Tdi1 C-terminal" evidence="1">
    <location>
        <begin position="67"/>
        <end position="140"/>
    </location>
</feature>
<dbReference type="KEGG" id="psl:Psta_2086"/>
<dbReference type="AlphaFoldDB" id="D2R1P1"/>
<proteinExistence type="predicted"/>
<dbReference type="eggNOG" id="COG5620">
    <property type="taxonomic scope" value="Bacteria"/>
</dbReference>
<name>D2R1P1_PIRSD</name>
<organism evidence="2 3">
    <name type="scientific">Pirellula staleyi (strain ATCC 27377 / DSM 6068 / ICPB 4128)</name>
    <name type="common">Pirella staleyi</name>
    <dbReference type="NCBI Taxonomy" id="530564"/>
    <lineage>
        <taxon>Bacteria</taxon>
        <taxon>Pseudomonadati</taxon>
        <taxon>Planctomycetota</taxon>
        <taxon>Planctomycetia</taxon>
        <taxon>Pirellulales</taxon>
        <taxon>Pirellulaceae</taxon>
        <taxon>Pirellula</taxon>
    </lineage>
</organism>
<evidence type="ECO:0000313" key="3">
    <source>
        <dbReference type="Proteomes" id="UP000001887"/>
    </source>
</evidence>
<protein>
    <recommendedName>
        <fullName evidence="1">T6SS immunity protein Tdi1 C-terminal domain-containing protein</fullName>
    </recommendedName>
</protein>
<evidence type="ECO:0000313" key="2">
    <source>
        <dbReference type="EMBL" id="ADB16760.1"/>
    </source>
</evidence>
<keyword evidence="3" id="KW-1185">Reference proteome</keyword>
<accession>D2R1P1</accession>
<gene>
    <name evidence="2" type="ordered locus">Psta_2086</name>
</gene>
<dbReference type="HOGENOM" id="CLU_112036_0_0_0"/>
<sequence length="160" mass="17783">MRITWNELTVSPQGIDFEMLLSEWRWLVDVSYEPVVISSMGDLFLRHADGRVFWMSTVSGQLEEVAATVDDFKQKMVQKENANTWFQPQLVGSILSQGKQLSAGEVFSPSVPLVLGGSLEADNFEATDMQVHFGMLGQIHLQVQELPPGTEIGGIEIEGE</sequence>
<reference evidence="2 3" key="1">
    <citation type="journal article" date="2009" name="Stand. Genomic Sci.">
        <title>Complete genome sequence of Pirellula staleyi type strain (ATCC 27377).</title>
        <authorList>
            <person name="Clum A."/>
            <person name="Tindall B.J."/>
            <person name="Sikorski J."/>
            <person name="Ivanova N."/>
            <person name="Mavrommatis K."/>
            <person name="Lucas S."/>
            <person name="Glavina del Rio T."/>
            <person name="Nolan M."/>
            <person name="Chen F."/>
            <person name="Tice H."/>
            <person name="Pitluck S."/>
            <person name="Cheng J.F."/>
            <person name="Chertkov O."/>
            <person name="Brettin T."/>
            <person name="Han C."/>
            <person name="Detter J.C."/>
            <person name="Kuske C."/>
            <person name="Bruce D."/>
            <person name="Goodwin L."/>
            <person name="Ovchinikova G."/>
            <person name="Pati A."/>
            <person name="Mikhailova N."/>
            <person name="Chen A."/>
            <person name="Palaniappan K."/>
            <person name="Land M."/>
            <person name="Hauser L."/>
            <person name="Chang Y.J."/>
            <person name="Jeffries C.D."/>
            <person name="Chain P."/>
            <person name="Rohde M."/>
            <person name="Goker M."/>
            <person name="Bristow J."/>
            <person name="Eisen J.A."/>
            <person name="Markowitz V."/>
            <person name="Hugenholtz P."/>
            <person name="Kyrpides N.C."/>
            <person name="Klenk H.P."/>
            <person name="Lapidus A."/>
        </authorList>
    </citation>
    <scope>NUCLEOTIDE SEQUENCE [LARGE SCALE GENOMIC DNA]</scope>
    <source>
        <strain evidence="3">ATCC 27377 / DSM 6068 / ICPB 4128</strain>
    </source>
</reference>